<dbReference type="Proteomes" id="UP001066276">
    <property type="component" value="Chromosome 3_2"/>
</dbReference>
<name>A0AAV7TFE1_PLEWA</name>
<evidence type="ECO:0000256" key="1">
    <source>
        <dbReference type="SAM" id="MobiDB-lite"/>
    </source>
</evidence>
<organism evidence="2 3">
    <name type="scientific">Pleurodeles waltl</name>
    <name type="common">Iberian ribbed newt</name>
    <dbReference type="NCBI Taxonomy" id="8319"/>
    <lineage>
        <taxon>Eukaryota</taxon>
        <taxon>Metazoa</taxon>
        <taxon>Chordata</taxon>
        <taxon>Craniata</taxon>
        <taxon>Vertebrata</taxon>
        <taxon>Euteleostomi</taxon>
        <taxon>Amphibia</taxon>
        <taxon>Batrachia</taxon>
        <taxon>Caudata</taxon>
        <taxon>Salamandroidea</taxon>
        <taxon>Salamandridae</taxon>
        <taxon>Pleurodelinae</taxon>
        <taxon>Pleurodeles</taxon>
    </lineage>
</organism>
<gene>
    <name evidence="2" type="ORF">NDU88_000387</name>
</gene>
<comment type="caution">
    <text evidence="2">The sequence shown here is derived from an EMBL/GenBank/DDBJ whole genome shotgun (WGS) entry which is preliminary data.</text>
</comment>
<proteinExistence type="predicted"/>
<feature type="region of interest" description="Disordered" evidence="1">
    <location>
        <begin position="1"/>
        <end position="67"/>
    </location>
</feature>
<dbReference type="EMBL" id="JANPWB010000006">
    <property type="protein sequence ID" value="KAJ1175096.1"/>
    <property type="molecule type" value="Genomic_DNA"/>
</dbReference>
<evidence type="ECO:0000313" key="3">
    <source>
        <dbReference type="Proteomes" id="UP001066276"/>
    </source>
</evidence>
<sequence>MLHDPLNPEAQLQPKQSHATASDDVAGNHREAARHTSNKLVAKQGKDGTRGTATSAEEEVNAPLSHA</sequence>
<reference evidence="2" key="1">
    <citation type="journal article" date="2022" name="bioRxiv">
        <title>Sequencing and chromosome-scale assembly of the giantPleurodeles waltlgenome.</title>
        <authorList>
            <person name="Brown T."/>
            <person name="Elewa A."/>
            <person name="Iarovenko S."/>
            <person name="Subramanian E."/>
            <person name="Araus A.J."/>
            <person name="Petzold A."/>
            <person name="Susuki M."/>
            <person name="Suzuki K.-i.T."/>
            <person name="Hayashi T."/>
            <person name="Toyoda A."/>
            <person name="Oliveira C."/>
            <person name="Osipova E."/>
            <person name="Leigh N.D."/>
            <person name="Simon A."/>
            <person name="Yun M.H."/>
        </authorList>
    </citation>
    <scope>NUCLEOTIDE SEQUENCE</scope>
    <source>
        <strain evidence="2">20211129_DDA</strain>
        <tissue evidence="2">Liver</tissue>
    </source>
</reference>
<dbReference type="AlphaFoldDB" id="A0AAV7TFE1"/>
<keyword evidence="3" id="KW-1185">Reference proteome</keyword>
<evidence type="ECO:0000313" key="2">
    <source>
        <dbReference type="EMBL" id="KAJ1175096.1"/>
    </source>
</evidence>
<protein>
    <submittedName>
        <fullName evidence="2">Uncharacterized protein</fullName>
    </submittedName>
</protein>
<accession>A0AAV7TFE1</accession>